<comment type="caution">
    <text evidence="2">The sequence shown here is derived from an EMBL/GenBank/DDBJ whole genome shotgun (WGS) entry which is preliminary data.</text>
</comment>
<evidence type="ECO:0008006" key="4">
    <source>
        <dbReference type="Google" id="ProtNLM"/>
    </source>
</evidence>
<keyword evidence="3" id="KW-1185">Reference proteome</keyword>
<accession>A0AAV7E989</accession>
<gene>
    <name evidence="2" type="ORF">H6P81_016159</name>
</gene>
<dbReference type="EMBL" id="JAINDJ010000006">
    <property type="protein sequence ID" value="KAG9444819.1"/>
    <property type="molecule type" value="Genomic_DNA"/>
</dbReference>
<feature type="compositionally biased region" description="Low complexity" evidence="1">
    <location>
        <begin position="39"/>
        <end position="50"/>
    </location>
</feature>
<dbReference type="AlphaFoldDB" id="A0AAV7E989"/>
<sequence>MAVHTTTGFYSDMGEATKEVPNNTYNPCWRNLPNFSWSNNNSNSSTHNSNAQVRLPPGFQRPAKEQEHKPRIENIFSKFLANQEKRDAKTKARFHTQEASIRNLESQMGQLASAISARTQGTLPSNSEANPKESVKVLEEPKKKQLVEEVVQLQQLEMEKEEEVSVHPSVKEPKWKREKEKAKKDKVESQFSKFIDIFKKLEINIPFVEALMHMPQYAKFLKEVLSENFQKEVMMEDNLEKGLVHSCAKEEKDPLM</sequence>
<protein>
    <recommendedName>
        <fullName evidence="4">Retrotransposon gag protein</fullName>
    </recommendedName>
</protein>
<reference evidence="2 3" key="1">
    <citation type="submission" date="2021-07" db="EMBL/GenBank/DDBJ databases">
        <title>The Aristolochia fimbriata genome: insights into angiosperm evolution, floral development and chemical biosynthesis.</title>
        <authorList>
            <person name="Jiao Y."/>
        </authorList>
    </citation>
    <scope>NUCLEOTIDE SEQUENCE [LARGE SCALE GENOMIC DNA]</scope>
    <source>
        <strain evidence="2">IBCAS-2021</strain>
        <tissue evidence="2">Leaf</tissue>
    </source>
</reference>
<organism evidence="2 3">
    <name type="scientific">Aristolochia fimbriata</name>
    <name type="common">White veined hardy Dutchman's pipe vine</name>
    <dbReference type="NCBI Taxonomy" id="158543"/>
    <lineage>
        <taxon>Eukaryota</taxon>
        <taxon>Viridiplantae</taxon>
        <taxon>Streptophyta</taxon>
        <taxon>Embryophyta</taxon>
        <taxon>Tracheophyta</taxon>
        <taxon>Spermatophyta</taxon>
        <taxon>Magnoliopsida</taxon>
        <taxon>Magnoliidae</taxon>
        <taxon>Piperales</taxon>
        <taxon>Aristolochiaceae</taxon>
        <taxon>Aristolochia</taxon>
    </lineage>
</organism>
<evidence type="ECO:0000313" key="2">
    <source>
        <dbReference type="EMBL" id="KAG9444819.1"/>
    </source>
</evidence>
<name>A0AAV7E989_ARIFI</name>
<proteinExistence type="predicted"/>
<evidence type="ECO:0000256" key="1">
    <source>
        <dbReference type="SAM" id="MobiDB-lite"/>
    </source>
</evidence>
<evidence type="ECO:0000313" key="3">
    <source>
        <dbReference type="Proteomes" id="UP000825729"/>
    </source>
</evidence>
<feature type="region of interest" description="Disordered" evidence="1">
    <location>
        <begin position="39"/>
        <end position="70"/>
    </location>
</feature>
<dbReference type="Proteomes" id="UP000825729">
    <property type="component" value="Unassembled WGS sequence"/>
</dbReference>